<organism evidence="1 2">
    <name type="scientific">Amanita muscaria (strain Koide BX008)</name>
    <dbReference type="NCBI Taxonomy" id="946122"/>
    <lineage>
        <taxon>Eukaryota</taxon>
        <taxon>Fungi</taxon>
        <taxon>Dikarya</taxon>
        <taxon>Basidiomycota</taxon>
        <taxon>Agaricomycotina</taxon>
        <taxon>Agaricomycetes</taxon>
        <taxon>Agaricomycetidae</taxon>
        <taxon>Agaricales</taxon>
        <taxon>Pluteineae</taxon>
        <taxon>Amanitaceae</taxon>
        <taxon>Amanita</taxon>
    </lineage>
</organism>
<keyword evidence="2" id="KW-1185">Reference proteome</keyword>
<protein>
    <submittedName>
        <fullName evidence="1">Uncharacterized protein</fullName>
    </submittedName>
</protein>
<proteinExistence type="predicted"/>
<dbReference type="Proteomes" id="UP000054549">
    <property type="component" value="Unassembled WGS sequence"/>
</dbReference>
<evidence type="ECO:0000313" key="2">
    <source>
        <dbReference type="Proteomes" id="UP000054549"/>
    </source>
</evidence>
<gene>
    <name evidence="1" type="ORF">M378DRAFT_173896</name>
</gene>
<reference evidence="1 2" key="1">
    <citation type="submission" date="2014-04" db="EMBL/GenBank/DDBJ databases">
        <title>Evolutionary Origins and Diversification of the Mycorrhizal Mutualists.</title>
        <authorList>
            <consortium name="DOE Joint Genome Institute"/>
            <consortium name="Mycorrhizal Genomics Consortium"/>
            <person name="Kohler A."/>
            <person name="Kuo A."/>
            <person name="Nagy L.G."/>
            <person name="Floudas D."/>
            <person name="Copeland A."/>
            <person name="Barry K.W."/>
            <person name="Cichocki N."/>
            <person name="Veneault-Fourrey C."/>
            <person name="LaButti K."/>
            <person name="Lindquist E.A."/>
            <person name="Lipzen A."/>
            <person name="Lundell T."/>
            <person name="Morin E."/>
            <person name="Murat C."/>
            <person name="Riley R."/>
            <person name="Ohm R."/>
            <person name="Sun H."/>
            <person name="Tunlid A."/>
            <person name="Henrissat B."/>
            <person name="Grigoriev I.V."/>
            <person name="Hibbett D.S."/>
            <person name="Martin F."/>
        </authorList>
    </citation>
    <scope>NUCLEOTIDE SEQUENCE [LARGE SCALE GENOMIC DNA]</scope>
    <source>
        <strain evidence="1 2">Koide BX008</strain>
    </source>
</reference>
<accession>A0A0C2RXL1</accession>
<dbReference type="AlphaFoldDB" id="A0A0C2RXL1"/>
<dbReference type="InParanoid" id="A0A0C2RXL1"/>
<name>A0A0C2RXL1_AMAMK</name>
<feature type="non-terminal residue" evidence="1">
    <location>
        <position position="75"/>
    </location>
</feature>
<sequence length="75" mass="8253">MGGASIGGCYKTILVSGCSLDFLMTDYFTFYEKCGFQKKEKVVICLFPDVCSCRQVCTRASTLVQALAVTDNKTF</sequence>
<evidence type="ECO:0000313" key="1">
    <source>
        <dbReference type="EMBL" id="KIL55040.1"/>
    </source>
</evidence>
<dbReference type="EMBL" id="KN818576">
    <property type="protein sequence ID" value="KIL55040.1"/>
    <property type="molecule type" value="Genomic_DNA"/>
</dbReference>
<dbReference type="HOGENOM" id="CLU_2677644_0_0_1"/>